<dbReference type="Pfam" id="PF00132">
    <property type="entry name" value="Hexapep"/>
    <property type="match status" value="2"/>
</dbReference>
<accession>B8KY91</accession>
<evidence type="ECO:0000313" key="10">
    <source>
        <dbReference type="Proteomes" id="UP000004699"/>
    </source>
</evidence>
<dbReference type="Pfam" id="PF04613">
    <property type="entry name" value="LpxD"/>
    <property type="match status" value="1"/>
</dbReference>
<evidence type="ECO:0000313" key="9">
    <source>
        <dbReference type="EMBL" id="EED35919.1"/>
    </source>
</evidence>
<dbReference type="AlphaFoldDB" id="B8KY91"/>
<keyword evidence="2 7" id="KW-0441">Lipid A biosynthesis</keyword>
<dbReference type="EC" id="2.3.1.191" evidence="7"/>
<proteinExistence type="inferred from homology"/>
<dbReference type="Gene3D" id="3.40.1390.10">
    <property type="entry name" value="MurE/MurF, N-terminal domain"/>
    <property type="match status" value="1"/>
</dbReference>
<evidence type="ECO:0000256" key="4">
    <source>
        <dbReference type="ARBA" id="ARBA00022737"/>
    </source>
</evidence>
<evidence type="ECO:0000256" key="6">
    <source>
        <dbReference type="ARBA" id="ARBA00023315"/>
    </source>
</evidence>
<sequence>MTALRDIAARLELDFRGDADREIDGLAPLDRAGPRHISFVAQKKFLDQLNTTEAGVVIIHPDWLDAWSGDAVLSDNPYLSFSRASWLFDNRPVPSGDIDPGATVSSSATLGRNVTIDAGSVIDADVQLGDDVWIGANCVVGPGVTLGAGTQLRPGVVLHHHVTIGECCLVQSNAVIGSDGFGFAPSPDGWQKILQLASVRIGDRVEIGACTAIDRGALHDTEIADGVIIDNQVHIAHGVRIGRNTAIAACVGIAGSTVIGENCTLAGQVGVGDHVELVDNVHIGGQGRVTRSVTEPGHYGSGTSLQPLKQWSRSALRLEQLDALAKRVAELEKLVPLQEPPCKKSKE</sequence>
<dbReference type="HOGENOM" id="CLU_049865_0_1_6"/>
<comment type="function">
    <text evidence="7">Catalyzes the N-acylation of UDP-3-O-acylglucosamine using 3-hydroxyacyl-ACP as the acyl donor. Is involved in the biosynthesis of lipid A, a phosphorylated glycolipid that anchors the lipopolysaccharide to the outer membrane of the cell.</text>
</comment>
<dbReference type="Gene3D" id="2.160.10.10">
    <property type="entry name" value="Hexapeptide repeat proteins"/>
    <property type="match status" value="1"/>
</dbReference>
<protein>
    <recommendedName>
        <fullName evidence="7">UDP-3-O-acylglucosamine N-acyltransferase</fullName>
        <ecNumber evidence="7">2.3.1.191</ecNumber>
    </recommendedName>
</protein>
<evidence type="ECO:0000256" key="5">
    <source>
        <dbReference type="ARBA" id="ARBA00023098"/>
    </source>
</evidence>
<dbReference type="SUPFAM" id="SSF51161">
    <property type="entry name" value="Trimeric LpxA-like enzymes"/>
    <property type="match status" value="1"/>
</dbReference>
<dbReference type="GO" id="GO:0016410">
    <property type="term" value="F:N-acyltransferase activity"/>
    <property type="evidence" value="ECO:0007669"/>
    <property type="project" value="InterPro"/>
</dbReference>
<evidence type="ECO:0000259" key="8">
    <source>
        <dbReference type="Pfam" id="PF04613"/>
    </source>
</evidence>
<feature type="domain" description="UDP-3-O-[3-hydroxymyristoyl] glucosamine N-acyltransferase non-repeat region" evidence="8">
    <location>
        <begin position="20"/>
        <end position="85"/>
    </location>
</feature>
<feature type="active site" description="Proton acceptor" evidence="7">
    <location>
        <position position="237"/>
    </location>
</feature>
<dbReference type="CDD" id="cd03352">
    <property type="entry name" value="LbH_LpxD"/>
    <property type="match status" value="1"/>
</dbReference>
<dbReference type="InterPro" id="IPR001451">
    <property type="entry name" value="Hexapep"/>
</dbReference>
<keyword evidence="6 7" id="KW-0012">Acyltransferase</keyword>
<dbReference type="GO" id="GO:0103118">
    <property type="term" value="F:UDP-3-O-[(3R)-3-hydroxyacyl]-glucosamine N-acyltransferase activity"/>
    <property type="evidence" value="ECO:0007669"/>
    <property type="project" value="UniProtKB-EC"/>
</dbReference>
<dbReference type="GO" id="GO:0009245">
    <property type="term" value="P:lipid A biosynthetic process"/>
    <property type="evidence" value="ECO:0007669"/>
    <property type="project" value="UniProtKB-UniRule"/>
</dbReference>
<keyword evidence="3 7" id="KW-0808">Transferase</keyword>
<reference evidence="10" key="1">
    <citation type="journal article" date="2013" name="BMC Microbiol.">
        <title>Taxonomy and evolution of bacteriochlorophyll a-containing members of the OM60/NOR5 clade of marine gammaproteobacteria: description of Luminiphilus syltensis gen. nov., sp. nov., reclassification of Haliea rubra as Pseudohaliea rubra gen. nov., comb. nov., and emendation of Chromatocurvus halotolerans.</title>
        <authorList>
            <person name="Spring S."/>
            <person name="Riedel T."/>
            <person name="Sproer C."/>
            <person name="Yan S."/>
            <person name="Harder J."/>
            <person name="Fuchs B.M."/>
        </authorList>
    </citation>
    <scope>NUCLEOTIDE SEQUENCE [LARGE SCALE GENOMIC DNA]</scope>
    <source>
        <strain evidence="10">NOR51-B</strain>
    </source>
</reference>
<comment type="catalytic activity">
    <reaction evidence="7">
        <text>a UDP-3-O-[(3R)-3-hydroxyacyl]-alpha-D-glucosamine + a (3R)-hydroxyacyl-[ACP] = a UDP-2-N,3-O-bis[(3R)-3-hydroxyacyl]-alpha-D-glucosamine + holo-[ACP] + H(+)</text>
        <dbReference type="Rhea" id="RHEA:53836"/>
        <dbReference type="Rhea" id="RHEA-COMP:9685"/>
        <dbReference type="Rhea" id="RHEA-COMP:9945"/>
        <dbReference type="ChEBI" id="CHEBI:15378"/>
        <dbReference type="ChEBI" id="CHEBI:64479"/>
        <dbReference type="ChEBI" id="CHEBI:78827"/>
        <dbReference type="ChEBI" id="CHEBI:137740"/>
        <dbReference type="ChEBI" id="CHEBI:137748"/>
        <dbReference type="EC" id="2.3.1.191"/>
    </reaction>
</comment>
<evidence type="ECO:0000256" key="7">
    <source>
        <dbReference type="HAMAP-Rule" id="MF_00523"/>
    </source>
</evidence>
<keyword evidence="10" id="KW-1185">Reference proteome</keyword>
<dbReference type="HAMAP" id="MF_00523">
    <property type="entry name" value="LpxD"/>
    <property type="match status" value="1"/>
</dbReference>
<keyword evidence="4 7" id="KW-0677">Repeat</keyword>
<dbReference type="Proteomes" id="UP000004699">
    <property type="component" value="Unassembled WGS sequence"/>
</dbReference>
<comment type="subunit">
    <text evidence="7">Homotrimer.</text>
</comment>
<comment type="pathway">
    <text evidence="7">Bacterial outer membrane biogenesis; LPS lipid A biosynthesis.</text>
</comment>
<dbReference type="InterPro" id="IPR007691">
    <property type="entry name" value="LpxD"/>
</dbReference>
<dbReference type="GO" id="GO:0016020">
    <property type="term" value="C:membrane"/>
    <property type="evidence" value="ECO:0007669"/>
    <property type="project" value="GOC"/>
</dbReference>
<dbReference type="eggNOG" id="COG1044">
    <property type="taxonomic scope" value="Bacteria"/>
</dbReference>
<dbReference type="Gene3D" id="1.20.5.170">
    <property type="match status" value="1"/>
</dbReference>
<dbReference type="OrthoDB" id="9784739at2"/>
<dbReference type="NCBIfam" id="NF002060">
    <property type="entry name" value="PRK00892.1"/>
    <property type="match status" value="1"/>
</dbReference>
<gene>
    <name evidence="7 9" type="primary">lpxD</name>
    <name evidence="9" type="ORF">NOR51B_1867</name>
</gene>
<dbReference type="STRING" id="565045.NOR51B_1867"/>
<dbReference type="PANTHER" id="PTHR43378:SF2">
    <property type="entry name" value="UDP-3-O-ACYLGLUCOSAMINE N-ACYLTRANSFERASE 1, MITOCHONDRIAL-RELATED"/>
    <property type="match status" value="1"/>
</dbReference>
<dbReference type="RefSeq" id="WP_009020664.1">
    <property type="nucleotide sequence ID" value="NZ_DS999411.1"/>
</dbReference>
<dbReference type="InterPro" id="IPR011004">
    <property type="entry name" value="Trimer_LpxA-like_sf"/>
</dbReference>
<dbReference type="EMBL" id="DS999411">
    <property type="protein sequence ID" value="EED35919.1"/>
    <property type="molecule type" value="Genomic_DNA"/>
</dbReference>
<evidence type="ECO:0000256" key="2">
    <source>
        <dbReference type="ARBA" id="ARBA00022556"/>
    </source>
</evidence>
<keyword evidence="5 7" id="KW-0443">Lipid metabolism</keyword>
<comment type="similarity">
    <text evidence="7">Belongs to the transferase hexapeptide repeat family. LpxD subfamily.</text>
</comment>
<evidence type="ECO:0000256" key="3">
    <source>
        <dbReference type="ARBA" id="ARBA00022679"/>
    </source>
</evidence>
<dbReference type="UniPathway" id="UPA00973"/>
<name>B8KY91_9GAMM</name>
<keyword evidence="1 7" id="KW-0444">Lipid biosynthesis</keyword>
<dbReference type="InterPro" id="IPR020573">
    <property type="entry name" value="UDP_GlcNAc_AcTrfase_non-rep"/>
</dbReference>
<dbReference type="PANTHER" id="PTHR43378">
    <property type="entry name" value="UDP-3-O-ACYLGLUCOSAMINE N-ACYLTRANSFERASE"/>
    <property type="match status" value="1"/>
</dbReference>
<organism evidence="9 10">
    <name type="scientific">Luminiphilus syltensis NOR5-1B</name>
    <dbReference type="NCBI Taxonomy" id="565045"/>
    <lineage>
        <taxon>Bacteria</taxon>
        <taxon>Pseudomonadati</taxon>
        <taxon>Pseudomonadota</taxon>
        <taxon>Gammaproteobacteria</taxon>
        <taxon>Cellvibrionales</taxon>
        <taxon>Halieaceae</taxon>
        <taxon>Luminiphilus</taxon>
    </lineage>
</organism>
<dbReference type="NCBIfam" id="TIGR01853">
    <property type="entry name" value="lipid_A_lpxD"/>
    <property type="match status" value="1"/>
</dbReference>
<evidence type="ECO:0000256" key="1">
    <source>
        <dbReference type="ARBA" id="ARBA00022516"/>
    </source>
</evidence>